<feature type="chain" id="PRO_5016730221" description="Secreted protein" evidence="1">
    <location>
        <begin position="19"/>
        <end position="121"/>
    </location>
</feature>
<evidence type="ECO:0008006" key="4">
    <source>
        <dbReference type="Google" id="ProtNLM"/>
    </source>
</evidence>
<accession>A0A376KWG9</accession>
<gene>
    <name evidence="2" type="ORF">NCTC10418_03322</name>
</gene>
<dbReference type="EMBL" id="UFZQ01000001">
    <property type="protein sequence ID" value="STE85701.1"/>
    <property type="molecule type" value="Genomic_DNA"/>
</dbReference>
<proteinExistence type="predicted"/>
<evidence type="ECO:0000256" key="1">
    <source>
        <dbReference type="SAM" id="SignalP"/>
    </source>
</evidence>
<dbReference type="AlphaFoldDB" id="A0A376KWG9"/>
<keyword evidence="1" id="KW-0732">Signal</keyword>
<evidence type="ECO:0000313" key="2">
    <source>
        <dbReference type="EMBL" id="STE85701.1"/>
    </source>
</evidence>
<dbReference type="Proteomes" id="UP000255460">
    <property type="component" value="Unassembled WGS sequence"/>
</dbReference>
<sequence>MKKWIVIGLCFLPGFAFAANPGGVTLQCGGYKLELIPDSLFRINGETVTSQKIKTLGNGNGMKADMGLMPAKDGNNYGFEFIRRPGTETRFLNVQLLQNSMDAPKIIGSFPCKKVGWVKVT</sequence>
<feature type="signal peptide" evidence="1">
    <location>
        <begin position="1"/>
        <end position="18"/>
    </location>
</feature>
<name>A0A376KWG9_ECOLX</name>
<evidence type="ECO:0000313" key="3">
    <source>
        <dbReference type="Proteomes" id="UP000255460"/>
    </source>
</evidence>
<reference evidence="2 3" key="1">
    <citation type="submission" date="2018-06" db="EMBL/GenBank/DDBJ databases">
        <authorList>
            <consortium name="Pathogen Informatics"/>
            <person name="Doyle S."/>
        </authorList>
    </citation>
    <scope>NUCLEOTIDE SEQUENCE [LARGE SCALE GENOMIC DNA]</scope>
    <source>
        <strain evidence="2 3">NCTC10418</strain>
    </source>
</reference>
<protein>
    <recommendedName>
        <fullName evidence="4">Secreted protein</fullName>
    </recommendedName>
</protein>
<organism evidence="2 3">
    <name type="scientific">Escherichia coli</name>
    <dbReference type="NCBI Taxonomy" id="562"/>
    <lineage>
        <taxon>Bacteria</taxon>
        <taxon>Pseudomonadati</taxon>
        <taxon>Pseudomonadota</taxon>
        <taxon>Gammaproteobacteria</taxon>
        <taxon>Enterobacterales</taxon>
        <taxon>Enterobacteriaceae</taxon>
        <taxon>Escherichia</taxon>
    </lineage>
</organism>